<dbReference type="Pfam" id="PF00486">
    <property type="entry name" value="Trans_reg_C"/>
    <property type="match status" value="1"/>
</dbReference>
<organism evidence="7 8">
    <name type="scientific">Micromonospora aurantiaca</name>
    <name type="common">nom. illeg.</name>
    <dbReference type="NCBI Taxonomy" id="47850"/>
    <lineage>
        <taxon>Bacteria</taxon>
        <taxon>Bacillati</taxon>
        <taxon>Actinomycetota</taxon>
        <taxon>Actinomycetes</taxon>
        <taxon>Micromonosporales</taxon>
        <taxon>Micromonosporaceae</taxon>
        <taxon>Micromonospora</taxon>
    </lineage>
</organism>
<gene>
    <name evidence="7" type="ORF">DVH21_26730</name>
</gene>
<evidence type="ECO:0000256" key="3">
    <source>
        <dbReference type="ARBA" id="ARBA00023125"/>
    </source>
</evidence>
<proteinExistence type="inferred from homology"/>
<feature type="DNA-binding region" description="OmpR/PhoB-type" evidence="5">
    <location>
        <begin position="1"/>
        <end position="94"/>
    </location>
</feature>
<evidence type="ECO:0000256" key="1">
    <source>
        <dbReference type="ARBA" id="ARBA00005820"/>
    </source>
</evidence>
<dbReference type="Gene3D" id="1.10.10.10">
    <property type="entry name" value="Winged helix-like DNA-binding domain superfamily/Winged helix DNA-binding domain"/>
    <property type="match status" value="1"/>
</dbReference>
<evidence type="ECO:0000313" key="7">
    <source>
        <dbReference type="EMBL" id="AXH93249.1"/>
    </source>
</evidence>
<dbReference type="SMART" id="SM01043">
    <property type="entry name" value="BTAD"/>
    <property type="match status" value="1"/>
</dbReference>
<dbReference type="EMBL" id="CP031263">
    <property type="protein sequence ID" value="AXH93249.1"/>
    <property type="molecule type" value="Genomic_DNA"/>
</dbReference>
<dbReference type="InterPro" id="IPR027417">
    <property type="entry name" value="P-loop_NTPase"/>
</dbReference>
<dbReference type="SMART" id="SM00862">
    <property type="entry name" value="Trans_reg_C"/>
    <property type="match status" value="1"/>
</dbReference>
<evidence type="ECO:0000256" key="4">
    <source>
        <dbReference type="ARBA" id="ARBA00023163"/>
    </source>
</evidence>
<dbReference type="InterPro" id="IPR001867">
    <property type="entry name" value="OmpR/PhoB-type_DNA-bd"/>
</dbReference>
<reference evidence="7 8" key="1">
    <citation type="submission" date="2018-07" db="EMBL/GenBank/DDBJ databases">
        <authorList>
            <person name="Ye Y."/>
        </authorList>
    </citation>
    <scope>NUCLEOTIDE SEQUENCE [LARGE SCALE GENOMIC DNA]</scope>
    <source>
        <strain evidence="8">H14(2018)</strain>
    </source>
</reference>
<dbReference type="Gene3D" id="3.40.50.300">
    <property type="entry name" value="P-loop containing nucleotide triphosphate hydrolases"/>
    <property type="match status" value="1"/>
</dbReference>
<dbReference type="InterPro" id="IPR041664">
    <property type="entry name" value="AAA_16"/>
</dbReference>
<dbReference type="SUPFAM" id="SSF52540">
    <property type="entry name" value="P-loop containing nucleoside triphosphate hydrolases"/>
    <property type="match status" value="1"/>
</dbReference>
<feature type="domain" description="OmpR/PhoB-type" evidence="6">
    <location>
        <begin position="1"/>
        <end position="94"/>
    </location>
</feature>
<evidence type="ECO:0000256" key="5">
    <source>
        <dbReference type="PROSITE-ProRule" id="PRU01091"/>
    </source>
</evidence>
<dbReference type="PROSITE" id="PS51755">
    <property type="entry name" value="OMPR_PHOB"/>
    <property type="match status" value="1"/>
</dbReference>
<dbReference type="Gene3D" id="1.25.40.10">
    <property type="entry name" value="Tetratricopeptide repeat domain"/>
    <property type="match status" value="1"/>
</dbReference>
<keyword evidence="2" id="KW-0805">Transcription regulation</keyword>
<dbReference type="InterPro" id="IPR011990">
    <property type="entry name" value="TPR-like_helical_dom_sf"/>
</dbReference>
<dbReference type="Pfam" id="PF13191">
    <property type="entry name" value="AAA_16"/>
    <property type="match status" value="1"/>
</dbReference>
<dbReference type="GO" id="GO:0000160">
    <property type="term" value="P:phosphorelay signal transduction system"/>
    <property type="evidence" value="ECO:0007669"/>
    <property type="project" value="InterPro"/>
</dbReference>
<dbReference type="SUPFAM" id="SSF48452">
    <property type="entry name" value="TPR-like"/>
    <property type="match status" value="1"/>
</dbReference>
<dbReference type="SUPFAM" id="SSF46894">
    <property type="entry name" value="C-terminal effector domain of the bipartite response regulators"/>
    <property type="match status" value="1"/>
</dbReference>
<dbReference type="PANTHER" id="PTHR35807:SF1">
    <property type="entry name" value="TRANSCRIPTIONAL REGULATOR REDD"/>
    <property type="match status" value="1"/>
</dbReference>
<dbReference type="AlphaFoldDB" id="A0A6N3K8D0"/>
<keyword evidence="4" id="KW-0804">Transcription</keyword>
<comment type="similarity">
    <text evidence="1">Belongs to the AfsR/DnrI/RedD regulatory family.</text>
</comment>
<name>A0A6N3K8D0_9ACTN</name>
<evidence type="ECO:0000313" key="8">
    <source>
        <dbReference type="Proteomes" id="UP000253958"/>
    </source>
</evidence>
<evidence type="ECO:0000259" key="6">
    <source>
        <dbReference type="PROSITE" id="PS51755"/>
    </source>
</evidence>
<dbReference type="GO" id="GO:0003677">
    <property type="term" value="F:DNA binding"/>
    <property type="evidence" value="ECO:0007669"/>
    <property type="project" value="UniProtKB-UniRule"/>
</dbReference>
<evidence type="ECO:0000256" key="2">
    <source>
        <dbReference type="ARBA" id="ARBA00023015"/>
    </source>
</evidence>
<dbReference type="RefSeq" id="WP_114920697.1">
    <property type="nucleotide sequence ID" value="NZ_CP031263.1"/>
</dbReference>
<dbReference type="GO" id="GO:0006355">
    <property type="term" value="P:regulation of DNA-templated transcription"/>
    <property type="evidence" value="ECO:0007669"/>
    <property type="project" value="InterPro"/>
</dbReference>
<accession>A0A6N3K8D0</accession>
<dbReference type="CDD" id="cd15831">
    <property type="entry name" value="BTAD"/>
    <property type="match status" value="1"/>
</dbReference>
<dbReference type="PANTHER" id="PTHR35807">
    <property type="entry name" value="TRANSCRIPTIONAL REGULATOR REDD-RELATED"/>
    <property type="match status" value="1"/>
</dbReference>
<keyword evidence="3 5" id="KW-0238">DNA-binding</keyword>
<dbReference type="InterPro" id="IPR016032">
    <property type="entry name" value="Sig_transdc_resp-reg_C-effctor"/>
</dbReference>
<sequence>MRRLRVTVLGPVRAWNGEVEIDLGPARRRALFAMLAANANRPVTRAELIRALWGESAPSAAAGNIYTYVSGLRRSLGPAGGMLRSGRAGYTLRLDPGALDADRFEALCEAAVAPAAAGRPAPAVALLDEALALWQGEPYANVTGLFADLDRHRLTEMRIAAAERRARLVLTGGGDDDALIADLTALVRDHPLHEPFHELLMCALHRAGRGTEALDVFHAARRVLVDELGVEPGPALRELQSRILAEPAAAQPAVPVTPVAEVPAAVAAPPVPRRGRLVGRDAELALLRDLLDAVGEGRSTIVWIEGEPGIGKSALLDAALHEAGARGHRVARGSAEELSSRIPLHVMRRALRLEDAPHDDPAAAVDRVLDHVRRLTAEGPLVLAVDHLQWADEVSLLAWERLAALTRWLPLLLVATARPEPGRRDLARLRRGVSTRAGHLIRLTPLPPSDIEQIFGRTVGVPPGATLRSLAPLAAGNPLYARELVTGLVAEDGVRVVDGLAEVDARADDMPRSLLDTVRASLDHLSPGAREALRYAALLGDEFAVTEVAAVTGRTPFDLMADLEEAVAADVLVDAGSELAFRQPVLRRALAGSIPAALRPTLHRHAAQALADNGGPVTRVADHLLAGPPEVDEWLVGWLVAHGAELSRQAPEAARELVRRALASQRLPPAQRATLAALLDGLDR</sequence>
<dbReference type="InterPro" id="IPR051677">
    <property type="entry name" value="AfsR-DnrI-RedD_regulator"/>
</dbReference>
<dbReference type="Pfam" id="PF03704">
    <property type="entry name" value="BTAD"/>
    <property type="match status" value="1"/>
</dbReference>
<dbReference type="InterPro" id="IPR005158">
    <property type="entry name" value="BTAD"/>
</dbReference>
<dbReference type="Proteomes" id="UP000253958">
    <property type="component" value="Chromosome"/>
</dbReference>
<dbReference type="InterPro" id="IPR036388">
    <property type="entry name" value="WH-like_DNA-bd_sf"/>
</dbReference>
<reference evidence="7 8" key="2">
    <citation type="submission" date="2018-08" db="EMBL/GenBank/DDBJ databases">
        <title>Streptomyces kandeliansis sp. nov., an endophytic bacterium isolated from mangrove plant.</title>
        <authorList>
            <person name="Wang R."/>
        </authorList>
    </citation>
    <scope>NUCLEOTIDE SEQUENCE [LARGE SCALE GENOMIC DNA]</scope>
    <source>
        <strain evidence="8">H14(2018)</strain>
    </source>
</reference>
<protein>
    <submittedName>
        <fullName evidence="7">Transcriptional regulator</fullName>
    </submittedName>
</protein>